<feature type="domain" description="ATP-dependent DNA ligase family profile" evidence="5">
    <location>
        <begin position="118"/>
        <end position="236"/>
    </location>
</feature>
<sequence length="328" mass="35424">MRHALPEPPVPGPMLAVAGELPPRAQDAEWGYEFKWDGVRAVTAVRGGRAELWARSGTPITVRYPELGRVPDALAGADVVVDGEVVALDRLGRPDFGLLQGRMHRTGGAEVARLAAAAPVTYLVFDVLAVGGRSLLHLPWTERRERLDDLGAQGHRWVTTPWFTGGGAGVHAASRDNGLEGVVAKRLDSAYRPGVRAPEWRKVKHVRMQSVVVGGWRPGKGRRAGGVGSLLVGVHDDDGRLVYAGHVGTGFTDAMLRDLGAALAPRRTSPFADALPRDVARDAQWAEPDLVGEVAFAAWTADGRMRHPAWRGLRDDLDVEDVVVEWSP</sequence>
<dbReference type="Pfam" id="PF01068">
    <property type="entry name" value="DNA_ligase_A_M"/>
    <property type="match status" value="1"/>
</dbReference>
<dbReference type="PANTHER" id="PTHR45674">
    <property type="entry name" value="DNA LIGASE 1/3 FAMILY MEMBER"/>
    <property type="match status" value="1"/>
</dbReference>
<evidence type="ECO:0000313" key="6">
    <source>
        <dbReference type="EMBL" id="SHG33336.1"/>
    </source>
</evidence>
<keyword evidence="7" id="KW-1185">Reference proteome</keyword>
<keyword evidence="3" id="KW-0436">Ligase</keyword>
<dbReference type="InterPro" id="IPR014146">
    <property type="entry name" value="LigD_ligase_dom"/>
</dbReference>
<protein>
    <recommendedName>
        <fullName evidence="2">DNA ligase (ATP)</fullName>
        <ecNumber evidence="2">6.5.1.1</ecNumber>
    </recommendedName>
</protein>
<reference evidence="6 7" key="1">
    <citation type="submission" date="2016-11" db="EMBL/GenBank/DDBJ databases">
        <authorList>
            <person name="Jaros S."/>
            <person name="Januszkiewicz K."/>
            <person name="Wedrychowicz H."/>
        </authorList>
    </citation>
    <scope>NUCLEOTIDE SEQUENCE [LARGE SCALE GENOMIC DNA]</scope>
    <source>
        <strain evidence="6 7">DSM 45408</strain>
    </source>
</reference>
<dbReference type="Pfam" id="PF04679">
    <property type="entry name" value="DNA_ligase_A_C"/>
    <property type="match status" value="1"/>
</dbReference>
<dbReference type="CDD" id="cd07971">
    <property type="entry name" value="OBF_DNA_ligase_LigD"/>
    <property type="match status" value="1"/>
</dbReference>
<dbReference type="GO" id="GO:0005524">
    <property type="term" value="F:ATP binding"/>
    <property type="evidence" value="ECO:0007669"/>
    <property type="project" value="InterPro"/>
</dbReference>
<dbReference type="SUPFAM" id="SSF50249">
    <property type="entry name" value="Nucleic acid-binding proteins"/>
    <property type="match status" value="1"/>
</dbReference>
<name>A0A1M5IYF7_9ACTN</name>
<proteinExistence type="inferred from homology"/>
<dbReference type="InterPro" id="IPR050191">
    <property type="entry name" value="ATP-dep_DNA_ligase"/>
</dbReference>
<dbReference type="Gene3D" id="3.30.1490.70">
    <property type="match status" value="1"/>
</dbReference>
<dbReference type="PANTHER" id="PTHR45674:SF4">
    <property type="entry name" value="DNA LIGASE 1"/>
    <property type="match status" value="1"/>
</dbReference>
<evidence type="ECO:0000256" key="3">
    <source>
        <dbReference type="ARBA" id="ARBA00022598"/>
    </source>
</evidence>
<dbReference type="CDD" id="cd07906">
    <property type="entry name" value="Adenylation_DNA_ligase_LigD_LigC"/>
    <property type="match status" value="1"/>
</dbReference>
<evidence type="ECO:0000313" key="7">
    <source>
        <dbReference type="Proteomes" id="UP000184471"/>
    </source>
</evidence>
<dbReference type="GO" id="GO:0003910">
    <property type="term" value="F:DNA ligase (ATP) activity"/>
    <property type="evidence" value="ECO:0007669"/>
    <property type="project" value="UniProtKB-EC"/>
</dbReference>
<dbReference type="Gene3D" id="2.40.50.140">
    <property type="entry name" value="Nucleic acid-binding proteins"/>
    <property type="match status" value="1"/>
</dbReference>
<dbReference type="PROSITE" id="PS50160">
    <property type="entry name" value="DNA_LIGASE_A3"/>
    <property type="match status" value="1"/>
</dbReference>
<dbReference type="InterPro" id="IPR012310">
    <property type="entry name" value="DNA_ligase_ATP-dep_cent"/>
</dbReference>
<comment type="similarity">
    <text evidence="1">Belongs to the ATP-dependent DNA ligase family.</text>
</comment>
<accession>A0A1M5IYF7</accession>
<dbReference type="GO" id="GO:0006281">
    <property type="term" value="P:DNA repair"/>
    <property type="evidence" value="ECO:0007669"/>
    <property type="project" value="InterPro"/>
</dbReference>
<dbReference type="NCBIfam" id="TIGR02779">
    <property type="entry name" value="NHEJ_ligase_lig"/>
    <property type="match status" value="1"/>
</dbReference>
<dbReference type="STRING" id="1070870.SAMN05444351_2272"/>
<comment type="catalytic activity">
    <reaction evidence="4">
        <text>ATP + (deoxyribonucleotide)n-3'-hydroxyl + 5'-phospho-(deoxyribonucleotide)m = (deoxyribonucleotide)n+m + AMP + diphosphate.</text>
        <dbReference type="EC" id="6.5.1.1"/>
    </reaction>
</comment>
<dbReference type="GO" id="GO:0006310">
    <property type="term" value="P:DNA recombination"/>
    <property type="evidence" value="ECO:0007669"/>
    <property type="project" value="InterPro"/>
</dbReference>
<dbReference type="AlphaFoldDB" id="A0A1M5IYF7"/>
<dbReference type="Gene3D" id="3.30.470.30">
    <property type="entry name" value="DNA ligase/mRNA capping enzyme"/>
    <property type="match status" value="1"/>
</dbReference>
<evidence type="ECO:0000256" key="2">
    <source>
        <dbReference type="ARBA" id="ARBA00012727"/>
    </source>
</evidence>
<dbReference type="SUPFAM" id="SSF56091">
    <property type="entry name" value="DNA ligase/mRNA capping enzyme, catalytic domain"/>
    <property type="match status" value="1"/>
</dbReference>
<dbReference type="EC" id="6.5.1.1" evidence="2"/>
<dbReference type="InterPro" id="IPR012340">
    <property type="entry name" value="NA-bd_OB-fold"/>
</dbReference>
<evidence type="ECO:0000256" key="4">
    <source>
        <dbReference type="ARBA" id="ARBA00034003"/>
    </source>
</evidence>
<evidence type="ECO:0000259" key="5">
    <source>
        <dbReference type="PROSITE" id="PS50160"/>
    </source>
</evidence>
<dbReference type="EMBL" id="FQVX01000002">
    <property type="protein sequence ID" value="SHG33336.1"/>
    <property type="molecule type" value="Genomic_DNA"/>
</dbReference>
<organism evidence="6 7">
    <name type="scientific">Geodermatophilus nigrescens</name>
    <dbReference type="NCBI Taxonomy" id="1070870"/>
    <lineage>
        <taxon>Bacteria</taxon>
        <taxon>Bacillati</taxon>
        <taxon>Actinomycetota</taxon>
        <taxon>Actinomycetes</taxon>
        <taxon>Geodermatophilales</taxon>
        <taxon>Geodermatophilaceae</taxon>
        <taxon>Geodermatophilus</taxon>
    </lineage>
</organism>
<gene>
    <name evidence="6" type="ORF">SAMN05444351_2272</name>
</gene>
<evidence type="ECO:0000256" key="1">
    <source>
        <dbReference type="ARBA" id="ARBA00007572"/>
    </source>
</evidence>
<dbReference type="Proteomes" id="UP000184471">
    <property type="component" value="Unassembled WGS sequence"/>
</dbReference>
<dbReference type="InterPro" id="IPR012309">
    <property type="entry name" value="DNA_ligase_ATP-dep_C"/>
</dbReference>